<proteinExistence type="predicted"/>
<evidence type="ECO:0000313" key="3">
    <source>
        <dbReference type="EMBL" id="MDJ1478950.1"/>
    </source>
</evidence>
<sequence>MKRIAFLYLFILQGILAFAQQKVTWNGKQCAVVLTYDDALNVHLDNVIPVLDSAKLKGTFYLSGYFPGFRQRITDWRKAAANGHEMANHTLFHPCIGQIPGREWVKPESNMGAYSVTRMVDEIRMMNVLLQTLDGKTQRTFAYPCGDNKIGDVTYLDLMKDDFVAARGVKPEFLSLGQIDLMNVGAIGINGQSGEELITLVKKAMETKTLLVFLFHGVGGEHNLNVSVDAHRKLVHFLQQNQSQIWVAPFLEVTQYIKEAQQKMKKGNK</sequence>
<dbReference type="RefSeq" id="WP_313974743.1">
    <property type="nucleotide sequence ID" value="NZ_JASJOS010000001.1"/>
</dbReference>
<gene>
    <name evidence="3" type="ORF">QNI16_00555</name>
</gene>
<evidence type="ECO:0000313" key="4">
    <source>
        <dbReference type="Proteomes" id="UP001241110"/>
    </source>
</evidence>
<dbReference type="InterPro" id="IPR011330">
    <property type="entry name" value="Glyco_hydro/deAcase_b/a-brl"/>
</dbReference>
<dbReference type="CDD" id="cd10967">
    <property type="entry name" value="CE4_GLA_like_6s"/>
    <property type="match status" value="1"/>
</dbReference>
<dbReference type="EC" id="3.-.-.-" evidence="3"/>
<evidence type="ECO:0000259" key="2">
    <source>
        <dbReference type="PROSITE" id="PS51677"/>
    </source>
</evidence>
<dbReference type="EMBL" id="JASJOS010000001">
    <property type="protein sequence ID" value="MDJ1478950.1"/>
    <property type="molecule type" value="Genomic_DNA"/>
</dbReference>
<dbReference type="PANTHER" id="PTHR34216">
    <property type="match status" value="1"/>
</dbReference>
<dbReference type="SUPFAM" id="SSF88713">
    <property type="entry name" value="Glycoside hydrolase/deacetylase"/>
    <property type="match status" value="1"/>
</dbReference>
<dbReference type="AlphaFoldDB" id="A0AAE3QHK3"/>
<protein>
    <submittedName>
        <fullName evidence="3">Polysaccharide deacetylase family protein</fullName>
        <ecNumber evidence="3">3.-.-.-</ecNumber>
    </submittedName>
</protein>
<dbReference type="PANTHER" id="PTHR34216:SF11">
    <property type="entry name" value="CHITOOLIGOSACCHARIDE DEACETYLASE"/>
    <property type="match status" value="1"/>
</dbReference>
<comment type="caution">
    <text evidence="3">The sequence shown here is derived from an EMBL/GenBank/DDBJ whole genome shotgun (WGS) entry which is preliminary data.</text>
</comment>
<dbReference type="GO" id="GO:0005975">
    <property type="term" value="P:carbohydrate metabolic process"/>
    <property type="evidence" value="ECO:0007669"/>
    <property type="project" value="InterPro"/>
</dbReference>
<dbReference type="PROSITE" id="PS51677">
    <property type="entry name" value="NODB"/>
    <property type="match status" value="1"/>
</dbReference>
<feature type="domain" description="NodB homology" evidence="2">
    <location>
        <begin position="30"/>
        <end position="269"/>
    </location>
</feature>
<organism evidence="3 4">
    <name type="scientific">Xanthocytophaga flava</name>
    <dbReference type="NCBI Taxonomy" id="3048013"/>
    <lineage>
        <taxon>Bacteria</taxon>
        <taxon>Pseudomonadati</taxon>
        <taxon>Bacteroidota</taxon>
        <taxon>Cytophagia</taxon>
        <taxon>Cytophagales</taxon>
        <taxon>Rhodocytophagaceae</taxon>
        <taxon>Xanthocytophaga</taxon>
    </lineage>
</organism>
<dbReference type="InterPro" id="IPR002509">
    <property type="entry name" value="NODB_dom"/>
</dbReference>
<accession>A0AAE3QHK3</accession>
<name>A0AAE3QHK3_9BACT</name>
<dbReference type="GO" id="GO:0016810">
    <property type="term" value="F:hydrolase activity, acting on carbon-nitrogen (but not peptide) bonds"/>
    <property type="evidence" value="ECO:0007669"/>
    <property type="project" value="InterPro"/>
</dbReference>
<reference evidence="3" key="1">
    <citation type="submission" date="2023-05" db="EMBL/GenBank/DDBJ databases">
        <authorList>
            <person name="Zhang X."/>
        </authorList>
    </citation>
    <scope>NUCLEOTIDE SEQUENCE</scope>
    <source>
        <strain evidence="3">YF14B1</strain>
    </source>
</reference>
<dbReference type="Gene3D" id="3.20.20.370">
    <property type="entry name" value="Glycoside hydrolase/deacetylase"/>
    <property type="match status" value="1"/>
</dbReference>
<dbReference type="InterPro" id="IPR051398">
    <property type="entry name" value="Polysacch_Deacetylase"/>
</dbReference>
<keyword evidence="3" id="KW-0378">Hydrolase</keyword>
<evidence type="ECO:0000256" key="1">
    <source>
        <dbReference type="ARBA" id="ARBA00022729"/>
    </source>
</evidence>
<dbReference type="Proteomes" id="UP001241110">
    <property type="component" value="Unassembled WGS sequence"/>
</dbReference>
<keyword evidence="1" id="KW-0732">Signal</keyword>
<dbReference type="Pfam" id="PF01522">
    <property type="entry name" value="Polysacc_deac_1"/>
    <property type="match status" value="1"/>
</dbReference>